<proteinExistence type="inferred from homology"/>
<evidence type="ECO:0000256" key="3">
    <source>
        <dbReference type="ARBA" id="ARBA00022729"/>
    </source>
</evidence>
<dbReference type="InterPro" id="IPR030678">
    <property type="entry name" value="Peptide/Ni-bd"/>
</dbReference>
<name>A0A1V0QH54_9ACTN</name>
<dbReference type="InterPro" id="IPR039424">
    <property type="entry name" value="SBP_5"/>
</dbReference>
<reference evidence="6" key="1">
    <citation type="journal article" date="2017" name="J. Nat. Prod.">
        <title>Bi- and Tetracyclic Spirotetronates from the Coal Mine Fire Isolate Streptomyces sp. LC-6-2.</title>
        <authorList>
            <person name="Wang X."/>
            <person name="Elshahawi S.I."/>
            <person name="Cai W."/>
            <person name="Zhang Y."/>
            <person name="Ponomareva L.V."/>
            <person name="Chen X."/>
            <person name="Copley G.C."/>
            <person name="Hower J.C."/>
            <person name="Zhan C.G."/>
            <person name="Parkin S."/>
            <person name="Rohr J."/>
            <person name="Van Lanen S.G."/>
            <person name="Shaaban K.A."/>
            <person name="Thorson J.S."/>
        </authorList>
    </citation>
    <scope>NUCLEOTIDE SEQUENCE</scope>
    <source>
        <strain evidence="6">LC-6-2</strain>
    </source>
</reference>
<keyword evidence="3 4" id="KW-0732">Signal</keyword>
<evidence type="ECO:0000259" key="5">
    <source>
        <dbReference type="Pfam" id="PF00496"/>
    </source>
</evidence>
<feature type="chain" id="PRO_5038486427" evidence="4">
    <location>
        <begin position="34"/>
        <end position="554"/>
    </location>
</feature>
<comment type="similarity">
    <text evidence="1">Belongs to the bacterial solute-binding protein 5 family.</text>
</comment>
<protein>
    <submittedName>
        <fullName evidence="6">AbsF1</fullName>
    </submittedName>
</protein>
<accession>A0A1V0QH54</accession>
<dbReference type="Gene3D" id="3.10.105.10">
    <property type="entry name" value="Dipeptide-binding Protein, Domain 3"/>
    <property type="match status" value="1"/>
</dbReference>
<dbReference type="GO" id="GO:0015833">
    <property type="term" value="P:peptide transport"/>
    <property type="evidence" value="ECO:0007669"/>
    <property type="project" value="TreeGrafter"/>
</dbReference>
<evidence type="ECO:0000313" key="6">
    <source>
        <dbReference type="EMBL" id="ARE67848.1"/>
    </source>
</evidence>
<dbReference type="GO" id="GO:0042597">
    <property type="term" value="C:periplasmic space"/>
    <property type="evidence" value="ECO:0007669"/>
    <property type="project" value="UniProtKB-ARBA"/>
</dbReference>
<dbReference type="PANTHER" id="PTHR30290">
    <property type="entry name" value="PERIPLASMIC BINDING COMPONENT OF ABC TRANSPORTER"/>
    <property type="match status" value="1"/>
</dbReference>
<evidence type="ECO:0000256" key="1">
    <source>
        <dbReference type="ARBA" id="ARBA00005695"/>
    </source>
</evidence>
<dbReference type="GO" id="GO:0043190">
    <property type="term" value="C:ATP-binding cassette (ABC) transporter complex"/>
    <property type="evidence" value="ECO:0007669"/>
    <property type="project" value="InterPro"/>
</dbReference>
<sequence>MHSATPRTRTHRPAALAAGVTALLTTLVTACSAGGSGDGATAAGGPPRDGGTLRLAVAKEPECLDPHQSPTEAARLLSRPILDSLVHQTAKGAFEPWLAKSWTISPDGRTYTFTLRDDVAFTDGAKFDAAAVVANLNHVVAPATKSLLASSLISAYKSARAVDAHTAEVTLKQPDSGFLGALALPNLGIESPATLKGSAAALCKKIVGTGPFRTTGGLVAQKGIDYTKNPAYDWAPKSAGHTGPAHLDGIKVQIVPDNASRSGALTSGQVDAATGLDPTSTKTLAKTPGFALHKTSFPGANYSYWPNTAEGPLADVSVRKALRAGIDWSTIDQRVNFGQYPSAKGPLSTTTPGYDGSQASAYAYDPAEAARLLDAAGWTGRDAKGYRTKNGKRLRVEHLWSDPSVTNLAVQIQAAAKKLGVEFVEENVDGGTFVKRLLAGDYDIIDTSFSSPGPDVLRVLFGKENIPTPARGVSNNMARYDNPAVEQLFTQARHATDQKEQFRLYGEVQRHITDDAAVLPIYSPVSTFAARTAVQGTGFTADGSADLYSIWLAS</sequence>
<dbReference type="PIRSF" id="PIRSF002741">
    <property type="entry name" value="MppA"/>
    <property type="match status" value="1"/>
</dbReference>
<dbReference type="PANTHER" id="PTHR30290:SF9">
    <property type="entry name" value="OLIGOPEPTIDE-BINDING PROTEIN APPA"/>
    <property type="match status" value="1"/>
</dbReference>
<dbReference type="CDD" id="cd08492">
    <property type="entry name" value="PBP2_NikA_DppA_OppA_like_15"/>
    <property type="match status" value="1"/>
</dbReference>
<keyword evidence="2" id="KW-0813">Transport</keyword>
<dbReference type="PROSITE" id="PS51257">
    <property type="entry name" value="PROKAR_LIPOPROTEIN"/>
    <property type="match status" value="1"/>
</dbReference>
<dbReference type="InterPro" id="IPR000914">
    <property type="entry name" value="SBP_5_dom"/>
</dbReference>
<dbReference type="GO" id="GO:1904680">
    <property type="term" value="F:peptide transmembrane transporter activity"/>
    <property type="evidence" value="ECO:0007669"/>
    <property type="project" value="TreeGrafter"/>
</dbReference>
<dbReference type="SUPFAM" id="SSF53850">
    <property type="entry name" value="Periplasmic binding protein-like II"/>
    <property type="match status" value="1"/>
</dbReference>
<dbReference type="AlphaFoldDB" id="A0A1V0QH54"/>
<organism evidence="6">
    <name type="scientific">Streptomyces sp. LC-6-2</name>
    <dbReference type="NCBI Taxonomy" id="1676287"/>
    <lineage>
        <taxon>Bacteria</taxon>
        <taxon>Bacillati</taxon>
        <taxon>Actinomycetota</taxon>
        <taxon>Actinomycetes</taxon>
        <taxon>Kitasatosporales</taxon>
        <taxon>Streptomycetaceae</taxon>
        <taxon>Streptomyces</taxon>
    </lineage>
</organism>
<feature type="signal peptide" evidence="4">
    <location>
        <begin position="1"/>
        <end position="33"/>
    </location>
</feature>
<dbReference type="Pfam" id="PF00496">
    <property type="entry name" value="SBP_bac_5"/>
    <property type="match status" value="1"/>
</dbReference>
<evidence type="ECO:0000256" key="4">
    <source>
        <dbReference type="SAM" id="SignalP"/>
    </source>
</evidence>
<dbReference type="EMBL" id="KY432814">
    <property type="protein sequence ID" value="ARE67848.1"/>
    <property type="molecule type" value="Genomic_DNA"/>
</dbReference>
<evidence type="ECO:0000256" key="2">
    <source>
        <dbReference type="ARBA" id="ARBA00022448"/>
    </source>
</evidence>
<dbReference type="Gene3D" id="3.40.190.10">
    <property type="entry name" value="Periplasmic binding protein-like II"/>
    <property type="match status" value="1"/>
</dbReference>
<feature type="domain" description="Solute-binding protein family 5" evidence="5">
    <location>
        <begin position="94"/>
        <end position="455"/>
    </location>
</feature>